<accession>A0A0L7LKD1</accession>
<feature type="chain" id="PRO_5005573513" evidence="2">
    <location>
        <begin position="18"/>
        <end position="507"/>
    </location>
</feature>
<feature type="signal peptide" evidence="2">
    <location>
        <begin position="1"/>
        <end position="17"/>
    </location>
</feature>
<proteinExistence type="predicted"/>
<keyword evidence="2" id="KW-0732">Signal</keyword>
<dbReference type="EMBL" id="JTDY01000750">
    <property type="protein sequence ID" value="KOB76018.1"/>
    <property type="molecule type" value="Genomic_DNA"/>
</dbReference>
<keyword evidence="4" id="KW-1185">Reference proteome</keyword>
<dbReference type="Proteomes" id="UP000037510">
    <property type="component" value="Unassembled WGS sequence"/>
</dbReference>
<name>A0A0L7LKD1_OPEBR</name>
<dbReference type="AlphaFoldDB" id="A0A0L7LKD1"/>
<feature type="compositionally biased region" description="Polar residues" evidence="1">
    <location>
        <begin position="144"/>
        <end position="154"/>
    </location>
</feature>
<feature type="compositionally biased region" description="Low complexity" evidence="1">
    <location>
        <begin position="155"/>
        <end position="166"/>
    </location>
</feature>
<reference evidence="3 4" key="1">
    <citation type="journal article" date="2015" name="Genome Biol. Evol.">
        <title>The genome of winter moth (Operophtera brumata) provides a genomic perspective on sexual dimorphism and phenology.</title>
        <authorList>
            <person name="Derks M.F."/>
            <person name="Smit S."/>
            <person name="Salis L."/>
            <person name="Schijlen E."/>
            <person name="Bossers A."/>
            <person name="Mateman C."/>
            <person name="Pijl A.S."/>
            <person name="de Ridder D."/>
            <person name="Groenen M.A."/>
            <person name="Visser M.E."/>
            <person name="Megens H.J."/>
        </authorList>
    </citation>
    <scope>NUCLEOTIDE SEQUENCE [LARGE SCALE GENOMIC DNA]</scope>
    <source>
        <strain evidence="3">WM2013NL</strain>
        <tissue evidence="3">Head and thorax</tissue>
    </source>
</reference>
<evidence type="ECO:0000256" key="1">
    <source>
        <dbReference type="SAM" id="MobiDB-lite"/>
    </source>
</evidence>
<organism evidence="3 4">
    <name type="scientific">Operophtera brumata</name>
    <name type="common">Winter moth</name>
    <name type="synonym">Phalaena brumata</name>
    <dbReference type="NCBI Taxonomy" id="104452"/>
    <lineage>
        <taxon>Eukaryota</taxon>
        <taxon>Metazoa</taxon>
        <taxon>Ecdysozoa</taxon>
        <taxon>Arthropoda</taxon>
        <taxon>Hexapoda</taxon>
        <taxon>Insecta</taxon>
        <taxon>Pterygota</taxon>
        <taxon>Neoptera</taxon>
        <taxon>Endopterygota</taxon>
        <taxon>Lepidoptera</taxon>
        <taxon>Glossata</taxon>
        <taxon>Ditrysia</taxon>
        <taxon>Geometroidea</taxon>
        <taxon>Geometridae</taxon>
        <taxon>Larentiinae</taxon>
        <taxon>Operophtera</taxon>
    </lineage>
</organism>
<sequence>MAARFVVGLALFALCHSSPVLNGDIRDGRYLSLAQSGSSGGADNSASAKVTGHQAEANGYSKGAGFARDGLYQGQGQTFAKAQNYDSENAAAIELARAQGIYRPLPVAQPAVITYNQNIVPAEQLVYQPLYVAPATAESVATNNGASESSLSTVSNNGAGSAESNSQTSGQYGYTTTNAKTLNGYNSAVSNANTGLGVASVSSKASGSGLNQGFASSNAQANGFGSLNEEIDPSIIAAKNQGFYTPAKSQGFYTPARFGAASSNANVNGYGSAESSAKTAPARRSIHWHFGTAYDIPAGYGTIKSVAPVAYQAAPVLTQAAPVVYQAAPVVYQAAEPVEVSPYGNIQSSAVINGNAAAQSNAQQDAGSDGYAKSTVNSNHGGRGNANADINNNNGLYRSGAIGSNLHTKVNTIGHGAADSFANWNHAKTVANSHGGSSTANADINRYNAGLYRTTADGAQRIISGVQTNGVGNAESDAQQFPSGFNRVKSVASTNGLGSANSYSKIH</sequence>
<comment type="caution">
    <text evidence="3">The sequence shown here is derived from an EMBL/GenBank/DDBJ whole genome shotgun (WGS) entry which is preliminary data.</text>
</comment>
<evidence type="ECO:0000313" key="4">
    <source>
        <dbReference type="Proteomes" id="UP000037510"/>
    </source>
</evidence>
<feature type="compositionally biased region" description="Low complexity" evidence="1">
    <location>
        <begin position="360"/>
        <end position="369"/>
    </location>
</feature>
<protein>
    <submittedName>
        <fullName evidence="3">Mucin related 89F</fullName>
    </submittedName>
</protein>
<evidence type="ECO:0000256" key="2">
    <source>
        <dbReference type="SAM" id="SignalP"/>
    </source>
</evidence>
<feature type="region of interest" description="Disordered" evidence="1">
    <location>
        <begin position="360"/>
        <end position="387"/>
    </location>
</feature>
<feature type="region of interest" description="Disordered" evidence="1">
    <location>
        <begin position="144"/>
        <end position="172"/>
    </location>
</feature>
<gene>
    <name evidence="3" type="ORF">OBRU01_06513</name>
</gene>
<evidence type="ECO:0000313" key="3">
    <source>
        <dbReference type="EMBL" id="KOB76018.1"/>
    </source>
</evidence>